<keyword evidence="1" id="KW-0732">Signal</keyword>
<feature type="signal peptide" evidence="1">
    <location>
        <begin position="1"/>
        <end position="33"/>
    </location>
</feature>
<reference evidence="3" key="1">
    <citation type="journal article" date="2019" name="Int. J. Syst. Evol. Microbiol.">
        <title>The Global Catalogue of Microorganisms (GCM) 10K type strain sequencing project: providing services to taxonomists for standard genome sequencing and annotation.</title>
        <authorList>
            <consortium name="The Broad Institute Genomics Platform"/>
            <consortium name="The Broad Institute Genome Sequencing Center for Infectious Disease"/>
            <person name="Wu L."/>
            <person name="Ma J."/>
        </authorList>
    </citation>
    <scope>NUCLEOTIDE SEQUENCE [LARGE SCALE GENOMIC DNA]</scope>
    <source>
        <strain evidence="3">JCM 17759</strain>
    </source>
</reference>
<dbReference type="InterPro" id="IPR013320">
    <property type="entry name" value="ConA-like_dom_sf"/>
</dbReference>
<dbReference type="Proteomes" id="UP001500840">
    <property type="component" value="Unassembled WGS sequence"/>
</dbReference>
<keyword evidence="3" id="KW-1185">Reference proteome</keyword>
<evidence type="ECO:0000256" key="1">
    <source>
        <dbReference type="SAM" id="SignalP"/>
    </source>
</evidence>
<organism evidence="2 3">
    <name type="scientific">Novipirellula rosea</name>
    <dbReference type="NCBI Taxonomy" id="1031540"/>
    <lineage>
        <taxon>Bacteria</taxon>
        <taxon>Pseudomonadati</taxon>
        <taxon>Planctomycetota</taxon>
        <taxon>Planctomycetia</taxon>
        <taxon>Pirellulales</taxon>
        <taxon>Pirellulaceae</taxon>
        <taxon>Novipirellula</taxon>
    </lineage>
</organism>
<name>A0ABP8MR68_9BACT</name>
<dbReference type="EMBL" id="BAABGA010000035">
    <property type="protein sequence ID" value="GAA4454795.1"/>
    <property type="molecule type" value="Genomic_DNA"/>
</dbReference>
<dbReference type="Gene3D" id="2.60.120.560">
    <property type="entry name" value="Exo-inulinase, domain 1"/>
    <property type="match status" value="1"/>
</dbReference>
<sequence>MQLSFDRPMTKTLFSAALTLALSTSLFSLPANAEELGKLIFSDDFERNESQEQIDEVGNGWGTNSKSRAGGNKQVDLRDGAMYIYIHKDADHAVSVTHPAEFQNGAVQMKFMLEHEKDTLGLNFADLQYKKVWAGHLFKVTIGVKQTEITDLKTGVMDLKTREARQSKTITAEQQAELKTKTKRFPHKLETRKWYTVLAKINDDTLTVSIDGKEVGSFASPGIAHPTKRMLRLSIPRNVVVDDVKIYNAL</sequence>
<protein>
    <submittedName>
        <fullName evidence="2">DUF1080 domain-containing protein</fullName>
    </submittedName>
</protein>
<proteinExistence type="predicted"/>
<evidence type="ECO:0000313" key="3">
    <source>
        <dbReference type="Proteomes" id="UP001500840"/>
    </source>
</evidence>
<dbReference type="SUPFAM" id="SSF49899">
    <property type="entry name" value="Concanavalin A-like lectins/glucanases"/>
    <property type="match status" value="1"/>
</dbReference>
<evidence type="ECO:0000313" key="2">
    <source>
        <dbReference type="EMBL" id="GAA4454795.1"/>
    </source>
</evidence>
<gene>
    <name evidence="2" type="ORF">GCM10023156_27790</name>
</gene>
<feature type="chain" id="PRO_5045985388" evidence="1">
    <location>
        <begin position="34"/>
        <end position="250"/>
    </location>
</feature>
<comment type="caution">
    <text evidence="2">The sequence shown here is derived from an EMBL/GenBank/DDBJ whole genome shotgun (WGS) entry which is preliminary data.</text>
</comment>
<accession>A0ABP8MR68</accession>